<evidence type="ECO:0000313" key="5">
    <source>
        <dbReference type="Proteomes" id="UP000053797"/>
    </source>
</evidence>
<dbReference type="Gene3D" id="3.20.80.10">
    <property type="entry name" value="Regulatory factor, effector binding domain"/>
    <property type="match status" value="1"/>
</dbReference>
<dbReference type="RefSeq" id="WP_023469755.1">
    <property type="nucleotide sequence ID" value="NZ_FMYN01000004.1"/>
</dbReference>
<proteinExistence type="predicted"/>
<reference evidence="3 6" key="2">
    <citation type="journal article" date="2016" name="Front. Microbiol.">
        <title>Genomic Resource of Rice Seed Associated Bacteria.</title>
        <authorList>
            <person name="Midha S."/>
            <person name="Bansal K."/>
            <person name="Sharma S."/>
            <person name="Kumar N."/>
            <person name="Patil P.P."/>
            <person name="Chaudhry V."/>
            <person name="Patil P.B."/>
        </authorList>
    </citation>
    <scope>NUCLEOTIDE SEQUENCE [LARGE SCALE GENOMIC DNA]</scope>
    <source>
        <strain evidence="3 6">RSA11</strain>
    </source>
</reference>
<dbReference type="GeneID" id="90838043"/>
<dbReference type="AlphaFoldDB" id="A0A0V8GDY1"/>
<dbReference type="InterPro" id="IPR011256">
    <property type="entry name" value="Reg_factor_effector_dom_sf"/>
</dbReference>
<dbReference type="EMBL" id="JBAWKY010000004">
    <property type="protein sequence ID" value="MEI4463393.1"/>
    <property type="molecule type" value="Genomic_DNA"/>
</dbReference>
<reference evidence="4 7" key="3">
    <citation type="submission" date="2023-12" db="EMBL/GenBank/DDBJ databases">
        <authorList>
            <person name="Easwaran N."/>
            <person name="Lazarus H.P.S."/>
        </authorList>
    </citation>
    <scope>NUCLEOTIDE SEQUENCE [LARGE SCALE GENOMIC DNA]</scope>
    <source>
        <strain evidence="4 7">VIT-2023</strain>
    </source>
</reference>
<accession>A0A0V8GDY1</accession>
<dbReference type="SMART" id="SM00871">
    <property type="entry name" value="AraC_E_bind"/>
    <property type="match status" value="1"/>
</dbReference>
<dbReference type="InterPro" id="IPR010499">
    <property type="entry name" value="AraC_E-bd"/>
</dbReference>
<evidence type="ECO:0000313" key="7">
    <source>
        <dbReference type="Proteomes" id="UP001387110"/>
    </source>
</evidence>
<dbReference type="Proteomes" id="UP000072605">
    <property type="component" value="Unassembled WGS sequence"/>
</dbReference>
<evidence type="ECO:0000313" key="6">
    <source>
        <dbReference type="Proteomes" id="UP000072605"/>
    </source>
</evidence>
<dbReference type="EMBL" id="LDQV01000021">
    <property type="protein sequence ID" value="KTR26680.1"/>
    <property type="molecule type" value="Genomic_DNA"/>
</dbReference>
<evidence type="ECO:0000313" key="2">
    <source>
        <dbReference type="EMBL" id="KSU48370.1"/>
    </source>
</evidence>
<dbReference type="InterPro" id="IPR029441">
    <property type="entry name" value="Cass2"/>
</dbReference>
<protein>
    <submittedName>
        <fullName evidence="4">Effector binding domain-containing protein</fullName>
    </submittedName>
    <submittedName>
        <fullName evidence="2">Transcriptional regulator</fullName>
    </submittedName>
</protein>
<evidence type="ECO:0000313" key="4">
    <source>
        <dbReference type="EMBL" id="MEI4463393.1"/>
    </source>
</evidence>
<feature type="domain" description="AraC effector-binding" evidence="1">
    <location>
        <begin position="1"/>
        <end position="143"/>
    </location>
</feature>
<evidence type="ECO:0000313" key="3">
    <source>
        <dbReference type="EMBL" id="KTR26680.1"/>
    </source>
</evidence>
<dbReference type="Proteomes" id="UP000053797">
    <property type="component" value="Unassembled WGS sequence"/>
</dbReference>
<dbReference type="Proteomes" id="UP001387110">
    <property type="component" value="Unassembled WGS sequence"/>
</dbReference>
<dbReference type="Pfam" id="PF14526">
    <property type="entry name" value="Cass2"/>
    <property type="match status" value="1"/>
</dbReference>
<keyword evidence="7" id="KW-1185">Reference proteome</keyword>
<dbReference type="SUPFAM" id="SSF55136">
    <property type="entry name" value="Probable bacterial effector-binding domain"/>
    <property type="match status" value="1"/>
</dbReference>
<name>A0A0V8GDY1_9BACL</name>
<gene>
    <name evidence="2" type="ORF">AS033_12150</name>
    <name evidence="3" type="ORF">RSA11_08860</name>
    <name evidence="4" type="ORF">SZL87_13285</name>
</gene>
<sequence>MHPKIVERHEFYFVGLGLTCEENELHTLMPELWREFSRRSHEIPAKPDSYPLDISLERNGTKYSQCVGYPVSSLDGIPKGMKGHRIPAARYVFWKHEGPDIEIWKSFEKIQRFASKQGIELDPHDFKIDETRDDVHHLYQRIR</sequence>
<comment type="caution">
    <text evidence="2">The sequence shown here is derived from an EMBL/GenBank/DDBJ whole genome shotgun (WGS) entry which is preliminary data.</text>
</comment>
<organism evidence="2 5">
    <name type="scientific">Exiguobacterium indicum</name>
    <dbReference type="NCBI Taxonomy" id="296995"/>
    <lineage>
        <taxon>Bacteria</taxon>
        <taxon>Bacillati</taxon>
        <taxon>Bacillota</taxon>
        <taxon>Bacilli</taxon>
        <taxon>Bacillales</taxon>
        <taxon>Bacillales Family XII. Incertae Sedis</taxon>
        <taxon>Exiguobacterium</taxon>
    </lineage>
</organism>
<reference evidence="2 5" key="1">
    <citation type="journal article" date="2015" name="Int. J. Syst. Evol. Microbiol.">
        <title>Exiguobacterium enclense sp. nov., isolated from sediment.</title>
        <authorList>
            <person name="Dastager S.G."/>
            <person name="Mawlankar R."/>
            <person name="Sonalkar V.V."/>
            <person name="Thorat M.N."/>
            <person name="Mual P."/>
            <person name="Verma A."/>
            <person name="Krishnamurthi S."/>
            <person name="Tang S.K."/>
            <person name="Li W.J."/>
        </authorList>
    </citation>
    <scope>NUCLEOTIDE SEQUENCE [LARGE SCALE GENOMIC DNA]</scope>
    <source>
        <strain evidence="2 5">NIO-1109</strain>
    </source>
</reference>
<dbReference type="OrthoDB" id="2593454at2"/>
<evidence type="ECO:0000259" key="1">
    <source>
        <dbReference type="SMART" id="SM00871"/>
    </source>
</evidence>
<dbReference type="EMBL" id="LNQL01000004">
    <property type="protein sequence ID" value="KSU48370.1"/>
    <property type="molecule type" value="Genomic_DNA"/>
</dbReference>